<dbReference type="Gene3D" id="3.40.50.2000">
    <property type="entry name" value="Glycogen Phosphorylase B"/>
    <property type="match status" value="1"/>
</dbReference>
<dbReference type="InterPro" id="IPR019734">
    <property type="entry name" value="TPR_rpt"/>
</dbReference>
<dbReference type="SUPFAM" id="SSF53756">
    <property type="entry name" value="UDP-Glycosyltransferase/glycogen phosphorylase"/>
    <property type="match status" value="1"/>
</dbReference>
<proteinExistence type="predicted"/>
<dbReference type="PATRIC" id="fig|178901.15.peg.993"/>
<protein>
    <submittedName>
        <fullName evidence="1">Uncharacterized protein</fullName>
    </submittedName>
</protein>
<sequence length="508" mass="56128">MDYSVWRAALSQDLTPENLAKVGEAFIEKGQIAEGIKLVLEVVAQNPDDFVLTMAAAILVLHRTLRYDIAVALLRKATLLRPDIYHARLMLADALLVKNDVNEACEQFATALKLFPEHKKEINQNLIVYFIDCGYPKEALDIAYTVLGEEGPTPLLLNDVACAIQRLNQSETALSIYAQSLQLDPECETSKFGYAATQLKCGKYAEGFVNYAGRPLKITPTTEALAALPRVMPGQDVAGKKIICYQEQGIGDTLNFARFATVMRGRGAEVALAVPPTLLRLFELSFAGIKCFSTLEDVPLDNYDYGSPIPDLPGLARVKTAQDLLVANSYLKADPADVAKFAVKLPARWPRIGLIWAGECRGNIVDYLADRRRSILLEKLMAALGPVEATLVSLQLGPPREELAECTDQPIFDPMDDVHDMADTAAIMENLDLILSVDTSTAHLAGALARPVWMISRWDACWRWGDAGETTPWYPTMRIFRSQERAFEPVLAEVGGALRAWCKNWQPT</sequence>
<dbReference type="SUPFAM" id="SSF48452">
    <property type="entry name" value="TPR-like"/>
    <property type="match status" value="1"/>
</dbReference>
<dbReference type="AlphaFoldDB" id="A0A149V650"/>
<evidence type="ECO:0000313" key="1">
    <source>
        <dbReference type="EMBL" id="KXV75654.1"/>
    </source>
</evidence>
<name>A0A149V650_9PROT</name>
<dbReference type="InterPro" id="IPR011990">
    <property type="entry name" value="TPR-like_helical_dom_sf"/>
</dbReference>
<dbReference type="Pfam" id="PF13432">
    <property type="entry name" value="TPR_16"/>
    <property type="match status" value="1"/>
</dbReference>
<gene>
    <name evidence="1" type="ORF">AD953_06650</name>
</gene>
<dbReference type="SMART" id="SM00028">
    <property type="entry name" value="TPR"/>
    <property type="match status" value="3"/>
</dbReference>
<evidence type="ECO:0000313" key="2">
    <source>
        <dbReference type="Proteomes" id="UP000075538"/>
    </source>
</evidence>
<comment type="caution">
    <text evidence="1">The sequence shown here is derived from an EMBL/GenBank/DDBJ whole genome shotgun (WGS) entry which is preliminary data.</text>
</comment>
<dbReference type="EMBL" id="LHZZ01000506">
    <property type="protein sequence ID" value="KXV75654.1"/>
    <property type="molecule type" value="Genomic_DNA"/>
</dbReference>
<organism evidence="1 2">
    <name type="scientific">Acetobacter malorum</name>
    <dbReference type="NCBI Taxonomy" id="178901"/>
    <lineage>
        <taxon>Bacteria</taxon>
        <taxon>Pseudomonadati</taxon>
        <taxon>Pseudomonadota</taxon>
        <taxon>Alphaproteobacteria</taxon>
        <taxon>Acetobacterales</taxon>
        <taxon>Acetobacteraceae</taxon>
        <taxon>Acetobacter</taxon>
    </lineage>
</organism>
<dbReference type="Gene3D" id="1.25.40.10">
    <property type="entry name" value="Tetratricopeptide repeat domain"/>
    <property type="match status" value="1"/>
</dbReference>
<dbReference type="Proteomes" id="UP000075538">
    <property type="component" value="Unassembled WGS sequence"/>
</dbReference>
<reference evidence="1 2" key="1">
    <citation type="submission" date="2015-06" db="EMBL/GenBank/DDBJ databases">
        <title>Improved classification and identification of acetic acid bacteria using matrix-assisted laser desorption/ionization time-of-flight mass spectrometry; Gluconobacter nephelii and Gluconobacter uchimurae are later heterotypic synonyms of Gluconobacter japonicus and Gluconobacter oxydans, respectively.</title>
        <authorList>
            <person name="Li L."/>
            <person name="Cleenwerck I."/>
            <person name="De Vuyst L."/>
            <person name="Vandamme P."/>
        </authorList>
    </citation>
    <scope>NUCLEOTIDE SEQUENCE [LARGE SCALE GENOMIC DNA]</scope>
    <source>
        <strain evidence="1 2">LMG 1604</strain>
    </source>
</reference>
<accession>A0A149V650</accession>